<keyword evidence="1" id="KW-0378">Hydrolase</keyword>
<dbReference type="Proteomes" id="UP000440694">
    <property type="component" value="Unassembled WGS sequence"/>
</dbReference>
<protein>
    <submittedName>
        <fullName evidence="1">TIGR02281 family clan AA aspartic protease</fullName>
        <ecNumber evidence="1">3.4.23.-</ecNumber>
    </submittedName>
</protein>
<evidence type="ECO:0000313" key="2">
    <source>
        <dbReference type="Proteomes" id="UP000440694"/>
    </source>
</evidence>
<dbReference type="Pfam" id="PF13975">
    <property type="entry name" value="gag-asp_proteas"/>
    <property type="match status" value="1"/>
</dbReference>
<keyword evidence="2" id="KW-1185">Reference proteome</keyword>
<accession>A0A6I3KG26</accession>
<dbReference type="RefSeq" id="WP_154737359.1">
    <property type="nucleotide sequence ID" value="NZ_WMBQ01000001.1"/>
</dbReference>
<proteinExistence type="predicted"/>
<dbReference type="PROSITE" id="PS00141">
    <property type="entry name" value="ASP_PROTEASE"/>
    <property type="match status" value="1"/>
</dbReference>
<sequence length="191" mass="20505">MAWTSGNKQLVRETISWGVIAVVAVAAISHFETLKTGAEQMLGLPTPKDVAEARQTIPTPPAAKRASSDSVVEIEAERNGHFNTEADINGRSIPVMIDTGATMVVLSYEDAERAGLLLTDKDFTRSVSTANGVARVAPVTLDRVSIGNITVRDVPAAVAESGRLRVSLLGMTFLSRLSRFDMRSGRLVLQE</sequence>
<reference evidence="1 2" key="1">
    <citation type="submission" date="2019-11" db="EMBL/GenBank/DDBJ databases">
        <title>Identification of a novel strain.</title>
        <authorList>
            <person name="Xu Q."/>
            <person name="Wang G."/>
        </authorList>
    </citation>
    <scope>NUCLEOTIDE SEQUENCE [LARGE SCALE GENOMIC DNA]</scope>
    <source>
        <strain evidence="2">xq</strain>
    </source>
</reference>
<dbReference type="GO" id="GO:0006508">
    <property type="term" value="P:proteolysis"/>
    <property type="evidence" value="ECO:0007669"/>
    <property type="project" value="UniProtKB-KW"/>
</dbReference>
<dbReference type="InterPro" id="IPR034122">
    <property type="entry name" value="Retropepsin-like_bacterial"/>
</dbReference>
<name>A0A6I3KG26_9HYPH</name>
<dbReference type="AlphaFoldDB" id="A0A6I3KG26"/>
<dbReference type="EC" id="3.4.23.-" evidence="1"/>
<comment type="caution">
    <text evidence="1">The sequence shown here is derived from an EMBL/GenBank/DDBJ whole genome shotgun (WGS) entry which is preliminary data.</text>
</comment>
<dbReference type="SUPFAM" id="SSF50630">
    <property type="entry name" value="Acid proteases"/>
    <property type="match status" value="1"/>
</dbReference>
<dbReference type="EMBL" id="WMBQ01000001">
    <property type="protein sequence ID" value="MTD92767.1"/>
    <property type="molecule type" value="Genomic_DNA"/>
</dbReference>
<dbReference type="InterPro" id="IPR001969">
    <property type="entry name" value="Aspartic_peptidase_AS"/>
</dbReference>
<evidence type="ECO:0000313" key="1">
    <source>
        <dbReference type="EMBL" id="MTD92767.1"/>
    </source>
</evidence>
<dbReference type="CDD" id="cd05483">
    <property type="entry name" value="retropepsin_like_bacteria"/>
    <property type="match status" value="1"/>
</dbReference>
<organism evidence="1 2">
    <name type="scientific">Hyphomicrobium album</name>
    <dbReference type="NCBI Taxonomy" id="2665159"/>
    <lineage>
        <taxon>Bacteria</taxon>
        <taxon>Pseudomonadati</taxon>
        <taxon>Pseudomonadota</taxon>
        <taxon>Alphaproteobacteria</taxon>
        <taxon>Hyphomicrobiales</taxon>
        <taxon>Hyphomicrobiaceae</taxon>
        <taxon>Hyphomicrobium</taxon>
    </lineage>
</organism>
<dbReference type="NCBIfam" id="TIGR02281">
    <property type="entry name" value="clan_AA_DTGA"/>
    <property type="match status" value="1"/>
</dbReference>
<keyword evidence="1" id="KW-0645">Protease</keyword>
<gene>
    <name evidence="1" type="ORF">GIW81_00265</name>
</gene>
<dbReference type="InterPro" id="IPR011969">
    <property type="entry name" value="Clan_AA_Asp_peptidase_C"/>
</dbReference>
<dbReference type="GO" id="GO:0004190">
    <property type="term" value="F:aspartic-type endopeptidase activity"/>
    <property type="evidence" value="ECO:0007669"/>
    <property type="project" value="InterPro"/>
</dbReference>
<dbReference type="Gene3D" id="2.40.70.10">
    <property type="entry name" value="Acid Proteases"/>
    <property type="match status" value="1"/>
</dbReference>
<dbReference type="InterPro" id="IPR021109">
    <property type="entry name" value="Peptidase_aspartic_dom_sf"/>
</dbReference>